<evidence type="ECO:0000256" key="1">
    <source>
        <dbReference type="SAM" id="MobiDB-lite"/>
    </source>
</evidence>
<accession>A0A423IFK1</accession>
<reference evidence="2 3" key="1">
    <citation type="submission" date="2016-10" db="EMBL/GenBank/DDBJ databases">
        <title>Comparative genome analysis of multiple Pseudomonas spp. focuses on biocontrol and plant growth promoting traits.</title>
        <authorList>
            <person name="Tao X.-Y."/>
            <person name="Taylor C.G."/>
        </authorList>
    </citation>
    <scope>NUCLEOTIDE SEQUENCE [LARGE SCALE GENOMIC DNA]</scope>
    <source>
        <strain evidence="2 3">38D7</strain>
    </source>
</reference>
<dbReference type="EMBL" id="MOBK01000001">
    <property type="protein sequence ID" value="RON24207.1"/>
    <property type="molecule type" value="Genomic_DNA"/>
</dbReference>
<dbReference type="Proteomes" id="UP000285636">
    <property type="component" value="Unassembled WGS sequence"/>
</dbReference>
<feature type="compositionally biased region" description="Basic and acidic residues" evidence="1">
    <location>
        <begin position="36"/>
        <end position="52"/>
    </location>
</feature>
<sequence>MSSDSTFQQQDQNPMQDAVPSRPEPGTDNPMANPEDPGRYDPLTRPDDQRPDDWEDPDRDMPEADEPTPLSDDRR</sequence>
<feature type="compositionally biased region" description="Acidic residues" evidence="1">
    <location>
        <begin position="53"/>
        <end position="66"/>
    </location>
</feature>
<dbReference type="AlphaFoldDB" id="A0A423IFK1"/>
<feature type="compositionally biased region" description="Polar residues" evidence="1">
    <location>
        <begin position="1"/>
        <end position="15"/>
    </location>
</feature>
<organism evidence="2 3">
    <name type="scientific">Pseudomonas brassicacearum</name>
    <dbReference type="NCBI Taxonomy" id="930166"/>
    <lineage>
        <taxon>Bacteria</taxon>
        <taxon>Pseudomonadati</taxon>
        <taxon>Pseudomonadota</taxon>
        <taxon>Gammaproteobacteria</taxon>
        <taxon>Pseudomonadales</taxon>
        <taxon>Pseudomonadaceae</taxon>
        <taxon>Pseudomonas</taxon>
    </lineage>
</organism>
<feature type="region of interest" description="Disordered" evidence="1">
    <location>
        <begin position="1"/>
        <end position="75"/>
    </location>
</feature>
<name>A0A423IFK1_9PSED</name>
<evidence type="ECO:0000313" key="3">
    <source>
        <dbReference type="Proteomes" id="UP000285636"/>
    </source>
</evidence>
<comment type="caution">
    <text evidence="2">The sequence shown here is derived from an EMBL/GenBank/DDBJ whole genome shotgun (WGS) entry which is preliminary data.</text>
</comment>
<protein>
    <submittedName>
        <fullName evidence="2">Uncharacterized protein</fullName>
    </submittedName>
</protein>
<dbReference type="RefSeq" id="WP_123431612.1">
    <property type="nucleotide sequence ID" value="NZ_MOBK01000001.1"/>
</dbReference>
<proteinExistence type="predicted"/>
<gene>
    <name evidence="2" type="ORF">BK660_00620</name>
</gene>
<evidence type="ECO:0000313" key="2">
    <source>
        <dbReference type="EMBL" id="RON24207.1"/>
    </source>
</evidence>